<evidence type="ECO:0000313" key="2">
    <source>
        <dbReference type="Proteomes" id="UP000887565"/>
    </source>
</evidence>
<dbReference type="WBParaSite" id="nRc.2.0.1.t23088-RA">
    <property type="protein sequence ID" value="nRc.2.0.1.t23088-RA"/>
    <property type="gene ID" value="nRc.2.0.1.g23088"/>
</dbReference>
<protein>
    <submittedName>
        <fullName evidence="3">Uncharacterized protein</fullName>
    </submittedName>
</protein>
<name>A0A915J9C9_ROMCU</name>
<evidence type="ECO:0000313" key="3">
    <source>
        <dbReference type="WBParaSite" id="nRc.2.0.1.t23088-RA"/>
    </source>
</evidence>
<keyword evidence="2" id="KW-1185">Reference proteome</keyword>
<proteinExistence type="predicted"/>
<evidence type="ECO:0000256" key="1">
    <source>
        <dbReference type="SAM" id="MobiDB-lite"/>
    </source>
</evidence>
<accession>A0A915J9C9</accession>
<feature type="region of interest" description="Disordered" evidence="1">
    <location>
        <begin position="79"/>
        <end position="112"/>
    </location>
</feature>
<sequence>MTDSNLQPNRTEQKFPFPSVTLCRLHSVPFRSAEKARYRELMRYSGCHTEQRHKWFQLARFIDYYRPNYKQNRTKSGSTFAEVMRRAKSKSKKATPYGAARRSMTSHRAAPPVNLDDIDGLSSCCVLEDKNSCWP</sequence>
<organism evidence="2 3">
    <name type="scientific">Romanomermis culicivorax</name>
    <name type="common">Nematode worm</name>
    <dbReference type="NCBI Taxonomy" id="13658"/>
    <lineage>
        <taxon>Eukaryota</taxon>
        <taxon>Metazoa</taxon>
        <taxon>Ecdysozoa</taxon>
        <taxon>Nematoda</taxon>
        <taxon>Enoplea</taxon>
        <taxon>Dorylaimia</taxon>
        <taxon>Mermithida</taxon>
        <taxon>Mermithoidea</taxon>
        <taxon>Mermithidae</taxon>
        <taxon>Romanomermis</taxon>
    </lineage>
</organism>
<dbReference type="AlphaFoldDB" id="A0A915J9C9"/>
<reference evidence="3" key="1">
    <citation type="submission" date="2022-11" db="UniProtKB">
        <authorList>
            <consortium name="WormBaseParasite"/>
        </authorList>
    </citation>
    <scope>IDENTIFICATION</scope>
</reference>
<dbReference type="Proteomes" id="UP000887565">
    <property type="component" value="Unplaced"/>
</dbReference>